<name>A0A0G0YQF9_UNCKA</name>
<accession>A0A0G0YQF9</accession>
<sequence>MVTCMPTLASSIVCYLKNIAQIRAINKTINNPIALPTKNFLGVMELLYIYWLGDRDSVTHKILLNFCSTPARHRRACAIRIFPPSTSNLSTNPAGCLPNHWLAVLHAI</sequence>
<gene>
    <name evidence="1" type="ORF">UV00_C0005G0017</name>
</gene>
<dbReference type="AlphaFoldDB" id="A0A0G0YQF9"/>
<evidence type="ECO:0000313" key="2">
    <source>
        <dbReference type="Proteomes" id="UP000033847"/>
    </source>
</evidence>
<evidence type="ECO:0000313" key="1">
    <source>
        <dbReference type="EMBL" id="KKS38834.1"/>
    </source>
</evidence>
<dbReference type="EMBL" id="LCCU01000005">
    <property type="protein sequence ID" value="KKS38834.1"/>
    <property type="molecule type" value="Genomic_DNA"/>
</dbReference>
<reference evidence="1 2" key="1">
    <citation type="journal article" date="2015" name="Nature">
        <title>rRNA introns, odd ribosomes, and small enigmatic genomes across a large radiation of phyla.</title>
        <authorList>
            <person name="Brown C.T."/>
            <person name="Hug L.A."/>
            <person name="Thomas B.C."/>
            <person name="Sharon I."/>
            <person name="Castelle C.J."/>
            <person name="Singh A."/>
            <person name="Wilkins M.J."/>
            <person name="Williams K.H."/>
            <person name="Banfield J.F."/>
        </authorList>
    </citation>
    <scope>NUCLEOTIDE SEQUENCE [LARGE SCALE GENOMIC DNA]</scope>
</reference>
<protein>
    <submittedName>
        <fullName evidence="1">Uncharacterized protein</fullName>
    </submittedName>
</protein>
<dbReference type="Proteomes" id="UP000033847">
    <property type="component" value="Unassembled WGS sequence"/>
</dbReference>
<organism evidence="1 2">
    <name type="scientific">candidate division WWE3 bacterium GW2011_GWF1_42_14</name>
    <dbReference type="NCBI Taxonomy" id="1619138"/>
    <lineage>
        <taxon>Bacteria</taxon>
        <taxon>Katanobacteria</taxon>
    </lineage>
</organism>
<comment type="caution">
    <text evidence="1">The sequence shown here is derived from an EMBL/GenBank/DDBJ whole genome shotgun (WGS) entry which is preliminary data.</text>
</comment>
<proteinExistence type="predicted"/>